<dbReference type="Pfam" id="PF00690">
    <property type="entry name" value="Cation_ATPase_N"/>
    <property type="match status" value="1"/>
</dbReference>
<dbReference type="PROSITE" id="PS00154">
    <property type="entry name" value="ATPASE_E1_E2"/>
    <property type="match status" value="1"/>
</dbReference>
<dbReference type="GO" id="GO:0005886">
    <property type="term" value="C:plasma membrane"/>
    <property type="evidence" value="ECO:0007669"/>
    <property type="project" value="TreeGrafter"/>
</dbReference>
<dbReference type="Gene3D" id="1.20.1110.10">
    <property type="entry name" value="Calcium-transporting ATPase, transmembrane domain"/>
    <property type="match status" value="1"/>
</dbReference>
<dbReference type="SUPFAM" id="SSF56784">
    <property type="entry name" value="HAD-like"/>
    <property type="match status" value="1"/>
</dbReference>
<feature type="transmembrane region" description="Helical" evidence="11">
    <location>
        <begin position="769"/>
        <end position="789"/>
    </location>
</feature>
<feature type="transmembrane region" description="Helical" evidence="11">
    <location>
        <begin position="867"/>
        <end position="887"/>
    </location>
</feature>
<feature type="domain" description="Cation-transporting P-type ATPase N-terminal" evidence="12">
    <location>
        <begin position="10"/>
        <end position="83"/>
    </location>
</feature>
<reference evidence="13 14" key="1">
    <citation type="journal article" date="2018" name="Nat. Biotechnol.">
        <title>A standardized bacterial taxonomy based on genome phylogeny substantially revises the tree of life.</title>
        <authorList>
            <person name="Parks D.H."/>
            <person name="Chuvochina M."/>
            <person name="Waite D.W."/>
            <person name="Rinke C."/>
            <person name="Skarshewski A."/>
            <person name="Chaumeil P.A."/>
            <person name="Hugenholtz P."/>
        </authorList>
    </citation>
    <scope>NUCLEOTIDE SEQUENCE [LARGE SCALE GENOMIC DNA]</scope>
    <source>
        <strain evidence="13">UBA9905</strain>
    </source>
</reference>
<evidence type="ECO:0000256" key="7">
    <source>
        <dbReference type="ARBA" id="ARBA00022842"/>
    </source>
</evidence>
<dbReference type="Gene3D" id="3.40.1110.10">
    <property type="entry name" value="Calcium-transporting ATPase, cytoplasmic domain N"/>
    <property type="match status" value="1"/>
</dbReference>
<dbReference type="FunFam" id="2.70.150.10:FF:000160">
    <property type="entry name" value="Sarcoplasmic/endoplasmic reticulum calcium ATPase 1"/>
    <property type="match status" value="1"/>
</dbReference>
<dbReference type="Pfam" id="PF00122">
    <property type="entry name" value="E1-E2_ATPase"/>
    <property type="match status" value="1"/>
</dbReference>
<feature type="transmembrane region" description="Helical" evidence="11">
    <location>
        <begin position="718"/>
        <end position="740"/>
    </location>
</feature>
<accession>A0A3D3TND0</accession>
<evidence type="ECO:0000256" key="11">
    <source>
        <dbReference type="SAM" id="Phobius"/>
    </source>
</evidence>
<evidence type="ECO:0000256" key="9">
    <source>
        <dbReference type="ARBA" id="ARBA00022989"/>
    </source>
</evidence>
<keyword evidence="6" id="KW-0067">ATP-binding</keyword>
<feature type="transmembrane region" description="Helical" evidence="11">
    <location>
        <begin position="251"/>
        <end position="271"/>
    </location>
</feature>
<gene>
    <name evidence="13" type="ORF">DIT26_08850</name>
</gene>
<dbReference type="GO" id="GO:0005391">
    <property type="term" value="F:P-type sodium:potassium-exchanging transporter activity"/>
    <property type="evidence" value="ECO:0007669"/>
    <property type="project" value="TreeGrafter"/>
</dbReference>
<name>A0A3D3TND0_9BACT</name>
<dbReference type="SUPFAM" id="SSF81653">
    <property type="entry name" value="Calcium ATPase, transduction domain A"/>
    <property type="match status" value="1"/>
</dbReference>
<evidence type="ECO:0000256" key="6">
    <source>
        <dbReference type="ARBA" id="ARBA00022840"/>
    </source>
</evidence>
<dbReference type="InterPro" id="IPR023298">
    <property type="entry name" value="ATPase_P-typ_TM_dom_sf"/>
</dbReference>
<dbReference type="InterPro" id="IPR008250">
    <property type="entry name" value="ATPase_P-typ_transduc_dom_A_sf"/>
</dbReference>
<dbReference type="InterPro" id="IPR023299">
    <property type="entry name" value="ATPase_P-typ_cyto_dom_N"/>
</dbReference>
<proteinExistence type="inferred from homology"/>
<feature type="transmembrane region" description="Helical" evidence="11">
    <location>
        <begin position="827"/>
        <end position="847"/>
    </location>
</feature>
<evidence type="ECO:0000256" key="4">
    <source>
        <dbReference type="ARBA" id="ARBA00022692"/>
    </source>
</evidence>
<dbReference type="PRINTS" id="PR00120">
    <property type="entry name" value="HATPASE"/>
</dbReference>
<dbReference type="SFLD" id="SFLDS00003">
    <property type="entry name" value="Haloacid_Dehalogenase"/>
    <property type="match status" value="1"/>
</dbReference>
<dbReference type="SUPFAM" id="SSF81660">
    <property type="entry name" value="Metal cation-transporting ATPase, ATP-binding domain N"/>
    <property type="match status" value="1"/>
</dbReference>
<dbReference type="PANTHER" id="PTHR43294:SF20">
    <property type="entry name" value="P-TYPE ATPASE"/>
    <property type="match status" value="1"/>
</dbReference>
<dbReference type="GO" id="GO:0036376">
    <property type="term" value="P:sodium ion export across plasma membrane"/>
    <property type="evidence" value="ECO:0007669"/>
    <property type="project" value="TreeGrafter"/>
</dbReference>
<feature type="transmembrane region" description="Helical" evidence="11">
    <location>
        <begin position="88"/>
        <end position="106"/>
    </location>
</feature>
<dbReference type="InterPro" id="IPR023214">
    <property type="entry name" value="HAD_sf"/>
</dbReference>
<dbReference type="PRINTS" id="PR00119">
    <property type="entry name" value="CATATPASE"/>
</dbReference>
<dbReference type="Gene3D" id="2.70.150.10">
    <property type="entry name" value="Calcium-transporting ATPase, cytoplasmic transduction domain A"/>
    <property type="match status" value="1"/>
</dbReference>
<evidence type="ECO:0000256" key="5">
    <source>
        <dbReference type="ARBA" id="ARBA00022741"/>
    </source>
</evidence>
<feature type="transmembrane region" description="Helical" evidence="11">
    <location>
        <begin position="795"/>
        <end position="815"/>
    </location>
</feature>
<dbReference type="InterPro" id="IPR004014">
    <property type="entry name" value="ATPase_P-typ_cation-transptr_N"/>
</dbReference>
<dbReference type="FunFam" id="3.40.50.1000:FF:000193">
    <property type="entry name" value="Plasma membrane calcium-transporting ATPase 2"/>
    <property type="match status" value="1"/>
</dbReference>
<keyword evidence="10 11" id="KW-0472">Membrane</keyword>
<sequence length="893" mass="97210">MMQKSSENTKWYKLSVEETLQNLDSSKQGISSEEATERLSKFGPNELPKKKPVTILQIVLSQFKDPLIYILLIAGFISIVIGEPDDAIFILAVVILNAILGTTQEYKAEKSAEALLNIMKEESRVIRNGETRKVNSKELVPGDIILAESGDRLSADIRLIETNNLSCDESFLTGESTTVEKNTDQLDEDLEIGDRKNLAFAGSTVITGRAKGVVIATGRNTEIGKIAEVVTGAEQGKAPLVIRMEKFTRRIAYIVLVAAAGFALIRLLQGYPLSDVFFLAVALSVSAIPEGLPVALTVALSVATSRMAKRNVIVRKLEAVESLGSCTVIASDKTGTLTVNQQTARLVKLASGKEYEITGEGYNDEGQFQGIDHEIPKALKELIKISVVANEGTLEKTNDQWHQSGDAMDVALLSMAYKSRLSPKSLREETRVLREVPYESENRYSAAFYEEEGRTICAMKGATETILVKCKTMLNDNGGNDKLDSKAIEAKALSLAEDGYRVLAFASGKVENEDVEIEEINDLVFIGLVGFIDPLRAEVKDAVRECQEAGVRVIMITGDHPSTAKAIAKELKIIAANDKVVTGKDLENAGDHEGKEFTDLCLSSTVFARVSPVQKLHIVEALKREGHFVAVTGDGVNDAPALQRANIGVAMGSGTDVAKDTGSIIITDDNFASIVSGIEEGRFAFANVRKVIYLLISTGAAELLLFVLAVLFNVPLPLVAVQILWLNLVTNGIQDVALAFEKGEPGVMQKPPRRTDQGIFDRLMIGETILSGFSMGLIAFVAWMVLLASGIEEGYARNLLLLLLVLMQNVHVFNCRSETESAFRVPLSRNYILIFGVFAAHGLHLLAMNTSLFQNLLGVSPVSISQWLILLACATPLLIVMELFKAFQRKKDA</sequence>
<dbReference type="SMART" id="SM00831">
    <property type="entry name" value="Cation_ATPase_N"/>
    <property type="match status" value="1"/>
</dbReference>
<evidence type="ECO:0000256" key="1">
    <source>
        <dbReference type="ARBA" id="ARBA00004127"/>
    </source>
</evidence>
<evidence type="ECO:0000256" key="10">
    <source>
        <dbReference type="ARBA" id="ARBA00023136"/>
    </source>
</evidence>
<feature type="transmembrane region" description="Helical" evidence="11">
    <location>
        <begin position="66"/>
        <end position="82"/>
    </location>
</feature>
<evidence type="ECO:0000256" key="3">
    <source>
        <dbReference type="ARBA" id="ARBA00022553"/>
    </source>
</evidence>
<evidence type="ECO:0000256" key="8">
    <source>
        <dbReference type="ARBA" id="ARBA00022967"/>
    </source>
</evidence>
<keyword evidence="4 11" id="KW-0812">Transmembrane</keyword>
<comment type="subcellular location">
    <subcellularLocation>
        <location evidence="1">Endomembrane system</location>
        <topology evidence="1">Multi-pass membrane protein</topology>
    </subcellularLocation>
</comment>
<dbReference type="Gene3D" id="3.40.50.1000">
    <property type="entry name" value="HAD superfamily/HAD-like"/>
    <property type="match status" value="1"/>
</dbReference>
<dbReference type="GO" id="GO:0006883">
    <property type="term" value="P:intracellular sodium ion homeostasis"/>
    <property type="evidence" value="ECO:0007669"/>
    <property type="project" value="TreeGrafter"/>
</dbReference>
<evidence type="ECO:0000313" key="13">
    <source>
        <dbReference type="EMBL" id="HCO70660.1"/>
    </source>
</evidence>
<dbReference type="InterPro" id="IPR006068">
    <property type="entry name" value="ATPase_P-typ_cation-transptr_C"/>
</dbReference>
<keyword evidence="9 11" id="KW-1133">Transmembrane helix</keyword>
<dbReference type="InterPro" id="IPR001757">
    <property type="entry name" value="P_typ_ATPase"/>
</dbReference>
<comment type="caution">
    <text evidence="13">The sequence shown here is derived from an EMBL/GenBank/DDBJ whole genome shotgun (WGS) entry which is preliminary data.</text>
</comment>
<dbReference type="AlphaFoldDB" id="A0A3D3TND0"/>
<keyword evidence="7" id="KW-0460">Magnesium</keyword>
<dbReference type="NCBIfam" id="TIGR01494">
    <property type="entry name" value="ATPase_P-type"/>
    <property type="match status" value="2"/>
</dbReference>
<dbReference type="SFLD" id="SFLDF00027">
    <property type="entry name" value="p-type_atpase"/>
    <property type="match status" value="1"/>
</dbReference>
<dbReference type="GO" id="GO:0012505">
    <property type="term" value="C:endomembrane system"/>
    <property type="evidence" value="ECO:0007669"/>
    <property type="project" value="UniProtKB-SubCell"/>
</dbReference>
<dbReference type="Pfam" id="PF13246">
    <property type="entry name" value="Cation_ATPase"/>
    <property type="match status" value="1"/>
</dbReference>
<dbReference type="InterPro" id="IPR044492">
    <property type="entry name" value="P_typ_ATPase_HD_dom"/>
</dbReference>
<dbReference type="InterPro" id="IPR059000">
    <property type="entry name" value="ATPase_P-type_domA"/>
</dbReference>
<dbReference type="GO" id="GO:0016887">
    <property type="term" value="F:ATP hydrolysis activity"/>
    <property type="evidence" value="ECO:0007669"/>
    <property type="project" value="InterPro"/>
</dbReference>
<dbReference type="SUPFAM" id="SSF81665">
    <property type="entry name" value="Calcium ATPase, transmembrane domain M"/>
    <property type="match status" value="1"/>
</dbReference>
<dbReference type="EMBL" id="DQBS01000198">
    <property type="protein sequence ID" value="HCO70660.1"/>
    <property type="molecule type" value="Genomic_DNA"/>
</dbReference>
<dbReference type="GO" id="GO:0030007">
    <property type="term" value="P:intracellular potassium ion homeostasis"/>
    <property type="evidence" value="ECO:0007669"/>
    <property type="project" value="TreeGrafter"/>
</dbReference>
<dbReference type="GO" id="GO:1990573">
    <property type="term" value="P:potassium ion import across plasma membrane"/>
    <property type="evidence" value="ECO:0007669"/>
    <property type="project" value="TreeGrafter"/>
</dbReference>
<dbReference type="InterPro" id="IPR018303">
    <property type="entry name" value="ATPase_P-typ_P_site"/>
</dbReference>
<dbReference type="GO" id="GO:0005524">
    <property type="term" value="F:ATP binding"/>
    <property type="evidence" value="ECO:0007669"/>
    <property type="project" value="UniProtKB-KW"/>
</dbReference>
<evidence type="ECO:0000313" key="14">
    <source>
        <dbReference type="Proteomes" id="UP000264215"/>
    </source>
</evidence>
<keyword evidence="8" id="KW-1278">Translocase</keyword>
<organism evidence="13 14">
    <name type="scientific">Mesotoga infera</name>
    <dbReference type="NCBI Taxonomy" id="1236046"/>
    <lineage>
        <taxon>Bacteria</taxon>
        <taxon>Thermotogati</taxon>
        <taxon>Thermotogota</taxon>
        <taxon>Thermotogae</taxon>
        <taxon>Kosmotogales</taxon>
        <taxon>Kosmotogaceae</taxon>
        <taxon>Mesotoga</taxon>
    </lineage>
</organism>
<dbReference type="SFLD" id="SFLDG00002">
    <property type="entry name" value="C1.7:_P-type_atpase_like"/>
    <property type="match status" value="1"/>
</dbReference>
<dbReference type="Proteomes" id="UP000264215">
    <property type="component" value="Unassembled WGS sequence"/>
</dbReference>
<evidence type="ECO:0000259" key="12">
    <source>
        <dbReference type="SMART" id="SM00831"/>
    </source>
</evidence>
<keyword evidence="5" id="KW-0547">Nucleotide-binding</keyword>
<dbReference type="InterPro" id="IPR036412">
    <property type="entry name" value="HAD-like_sf"/>
</dbReference>
<dbReference type="InterPro" id="IPR050510">
    <property type="entry name" value="Cation_transp_ATPase_P-type"/>
</dbReference>
<keyword evidence="3" id="KW-0597">Phosphoprotein</keyword>
<dbReference type="GO" id="GO:1902600">
    <property type="term" value="P:proton transmembrane transport"/>
    <property type="evidence" value="ECO:0007669"/>
    <property type="project" value="TreeGrafter"/>
</dbReference>
<feature type="transmembrane region" description="Helical" evidence="11">
    <location>
        <begin position="277"/>
        <end position="300"/>
    </location>
</feature>
<feature type="transmembrane region" description="Helical" evidence="11">
    <location>
        <begin position="691"/>
        <end position="712"/>
    </location>
</feature>
<protein>
    <submittedName>
        <fullName evidence="13">ATPase</fullName>
    </submittedName>
</protein>
<dbReference type="Pfam" id="PF00689">
    <property type="entry name" value="Cation_ATPase_C"/>
    <property type="match status" value="1"/>
</dbReference>
<comment type="similarity">
    <text evidence="2">Belongs to the cation transport ATPase (P-type) (TC 3.A.3) family. Type IIA subfamily.</text>
</comment>
<evidence type="ECO:0000256" key="2">
    <source>
        <dbReference type="ARBA" id="ARBA00005675"/>
    </source>
</evidence>
<dbReference type="Pfam" id="PF08282">
    <property type="entry name" value="Hydrolase_3"/>
    <property type="match status" value="1"/>
</dbReference>
<dbReference type="PANTHER" id="PTHR43294">
    <property type="entry name" value="SODIUM/POTASSIUM-TRANSPORTING ATPASE SUBUNIT ALPHA"/>
    <property type="match status" value="1"/>
</dbReference>